<evidence type="ECO:0000259" key="4">
    <source>
        <dbReference type="SMART" id="SM00645"/>
    </source>
</evidence>
<dbReference type="HOGENOM" id="CLU_611690_0_0_1"/>
<dbReference type="Pfam" id="PF00112">
    <property type="entry name" value="Peptidase_C1"/>
    <property type="match status" value="1"/>
</dbReference>
<dbReference type="InParanoid" id="Q75JH0"/>
<dbReference type="PRINTS" id="PR00837">
    <property type="entry name" value="V5TPXLIKE"/>
</dbReference>
<evidence type="ECO:0000313" key="6">
    <source>
        <dbReference type="Proteomes" id="UP000002195"/>
    </source>
</evidence>
<dbReference type="InterPro" id="IPR038765">
    <property type="entry name" value="Papain-like_cys_pep_sf"/>
</dbReference>
<dbReference type="GO" id="GO:0051603">
    <property type="term" value="P:proteolysis involved in protein catabolic process"/>
    <property type="evidence" value="ECO:0000318"/>
    <property type="project" value="GO_Central"/>
</dbReference>
<dbReference type="CDD" id="cd02248">
    <property type="entry name" value="Peptidase_C1A"/>
    <property type="match status" value="1"/>
</dbReference>
<dbReference type="InterPro" id="IPR014044">
    <property type="entry name" value="CAP_dom"/>
</dbReference>
<dbReference type="eggNOG" id="KOG3017">
    <property type="taxonomic scope" value="Eukaryota"/>
</dbReference>
<feature type="domain" description="SCP" evidence="3">
    <location>
        <begin position="23"/>
        <end position="164"/>
    </location>
</feature>
<dbReference type="Gene3D" id="3.40.33.10">
    <property type="entry name" value="CAP"/>
    <property type="match status" value="1"/>
</dbReference>
<dbReference type="GeneID" id="8620304"/>
<keyword evidence="6" id="KW-1185">Reference proteome</keyword>
<sequence>MSTKYLIILLILTISKISGFNEIEQKSIENYHNYIRIKAKLFGAEPKSPLNQVKWSNDIANKVQTFVSQCNLGVPQNIEGTGFALFKVMGKEFDPVDILNRTFERSAPLYDWSTGNCKPDQCCDTYQTMIWNTSTSVGCASSYCSSGSYNFFVCGYYPIGNFAGIKPYTPKVQSQLTENGSGGGDTKLEPSVKPISINVSSRFILPTSSTGDVDWKSLGFVTSIKNQGQCGGCYSFATCAALESAYLIKNNLPNTDIDLSEQNFVSCVNYGCGGGNGQSCLDKLKSTGIMYETSYPYKAVTGSCPNVIQSPQPFKWTGYSNIQGNKEAFLNALKSGPIYASLYVDSGFQLYKSGIYSCSQSSTPNHAITIVGYSSADNSYLIKNSWGTIYGESGYIRLKEGSCNLYSFTGITTQV</sequence>
<dbReference type="InterPro" id="IPR013128">
    <property type="entry name" value="Peptidase_C1A"/>
</dbReference>
<accession>Q75JH0</accession>
<dbReference type="dictyBase" id="DDB_G0276111"/>
<dbReference type="EMBL" id="AAFI02000014">
    <property type="protein sequence ID" value="EAL69355.1"/>
    <property type="molecule type" value="Genomic_DNA"/>
</dbReference>
<dbReference type="PhylomeDB" id="Q75JH0"/>
<dbReference type="STRING" id="44689.Q75JH0"/>
<dbReference type="PROSITE" id="PS00139">
    <property type="entry name" value="THIOL_PROTEASE_CYS"/>
    <property type="match status" value="1"/>
</dbReference>
<dbReference type="InterPro" id="IPR039417">
    <property type="entry name" value="Peptidase_C1A_papain-like"/>
</dbReference>
<dbReference type="SUPFAM" id="SSF54001">
    <property type="entry name" value="Cysteine proteinases"/>
    <property type="match status" value="1"/>
</dbReference>
<dbReference type="InterPro" id="IPR001283">
    <property type="entry name" value="CRISP-related"/>
</dbReference>
<dbReference type="SMR" id="Q75JH0"/>
<dbReference type="InterPro" id="IPR000668">
    <property type="entry name" value="Peptidase_C1A_C"/>
</dbReference>
<dbReference type="FunCoup" id="Q75JH0">
    <property type="interactions" value="7"/>
</dbReference>
<keyword evidence="2" id="KW-0732">Signal</keyword>
<dbReference type="AlphaFoldDB" id="Q75JH0"/>
<dbReference type="FunFam" id="3.90.70.10:FF:000288">
    <property type="entry name" value="Gamete and mating-type specific protein A"/>
    <property type="match status" value="1"/>
</dbReference>
<dbReference type="RefSeq" id="XP_643261.1">
    <property type="nucleotide sequence ID" value="XM_638169.1"/>
</dbReference>
<name>Q75JH0_DICDI</name>
<dbReference type="Gene3D" id="3.90.70.10">
    <property type="entry name" value="Cysteine proteinases"/>
    <property type="match status" value="1"/>
</dbReference>
<comment type="caution">
    <text evidence="5">The sequence shown here is derived from an EMBL/GenBank/DDBJ whole genome shotgun (WGS) entry which is preliminary data.</text>
</comment>
<evidence type="ECO:0000313" key="5">
    <source>
        <dbReference type="EMBL" id="EAL69355.1"/>
    </source>
</evidence>
<dbReference type="GO" id="GO:0005764">
    <property type="term" value="C:lysosome"/>
    <property type="evidence" value="ECO:0000318"/>
    <property type="project" value="GO_Central"/>
</dbReference>
<reference evidence="5 6" key="1">
    <citation type="journal article" date="2005" name="Nature">
        <title>The genome of the social amoeba Dictyostelium discoideum.</title>
        <authorList>
            <consortium name="The Dictyostelium discoideum Sequencing Consortium"/>
            <person name="Eichinger L."/>
            <person name="Pachebat J.A."/>
            <person name="Glockner G."/>
            <person name="Rajandream M.A."/>
            <person name="Sucgang R."/>
            <person name="Berriman M."/>
            <person name="Song J."/>
            <person name="Olsen R."/>
            <person name="Szafranski K."/>
            <person name="Xu Q."/>
            <person name="Tunggal B."/>
            <person name="Kummerfeld S."/>
            <person name="Madera M."/>
            <person name="Konfortov B.A."/>
            <person name="Rivero F."/>
            <person name="Bankier A.T."/>
            <person name="Lehmann R."/>
            <person name="Hamlin N."/>
            <person name="Davies R."/>
            <person name="Gaudet P."/>
            <person name="Fey P."/>
            <person name="Pilcher K."/>
            <person name="Chen G."/>
            <person name="Saunders D."/>
            <person name="Sodergren E."/>
            <person name="Davis P."/>
            <person name="Kerhornou A."/>
            <person name="Nie X."/>
            <person name="Hall N."/>
            <person name="Anjard C."/>
            <person name="Hemphill L."/>
            <person name="Bason N."/>
            <person name="Farbrother P."/>
            <person name="Desany B."/>
            <person name="Just E."/>
            <person name="Morio T."/>
            <person name="Rost R."/>
            <person name="Churcher C."/>
            <person name="Cooper J."/>
            <person name="Haydock S."/>
            <person name="van Driessche N."/>
            <person name="Cronin A."/>
            <person name="Goodhead I."/>
            <person name="Muzny D."/>
            <person name="Mourier T."/>
            <person name="Pain A."/>
            <person name="Lu M."/>
            <person name="Harper D."/>
            <person name="Lindsay R."/>
            <person name="Hauser H."/>
            <person name="James K."/>
            <person name="Quiles M."/>
            <person name="Madan Babu M."/>
            <person name="Saito T."/>
            <person name="Buchrieser C."/>
            <person name="Wardroper A."/>
            <person name="Felder M."/>
            <person name="Thangavelu M."/>
            <person name="Johnson D."/>
            <person name="Knights A."/>
            <person name="Loulseged H."/>
            <person name="Mungall K."/>
            <person name="Oliver K."/>
            <person name="Price C."/>
            <person name="Quail M.A."/>
            <person name="Urushihara H."/>
            <person name="Hernandez J."/>
            <person name="Rabbinowitsch E."/>
            <person name="Steffen D."/>
            <person name="Sanders M."/>
            <person name="Ma J."/>
            <person name="Kohara Y."/>
            <person name="Sharp S."/>
            <person name="Simmonds M."/>
            <person name="Spiegler S."/>
            <person name="Tivey A."/>
            <person name="Sugano S."/>
            <person name="White B."/>
            <person name="Walker D."/>
            <person name="Woodward J."/>
            <person name="Winckler T."/>
            <person name="Tanaka Y."/>
            <person name="Shaulsky G."/>
            <person name="Schleicher M."/>
            <person name="Weinstock G."/>
            <person name="Rosenthal A."/>
            <person name="Cox E.C."/>
            <person name="Chisholm R.L."/>
            <person name="Gibbs R."/>
            <person name="Loomis W.F."/>
            <person name="Platzer M."/>
            <person name="Kay R.R."/>
            <person name="Williams J."/>
            <person name="Dear P.H."/>
            <person name="Noegel A.A."/>
            <person name="Barrell B."/>
            <person name="Kuspa A."/>
        </authorList>
    </citation>
    <scope>NUCLEOTIDE SEQUENCE [LARGE SCALE GENOMIC DNA]</scope>
    <source>
        <strain evidence="5 6">AX4</strain>
    </source>
</reference>
<dbReference type="InterPro" id="IPR035940">
    <property type="entry name" value="CAP_sf"/>
</dbReference>
<evidence type="ECO:0000259" key="3">
    <source>
        <dbReference type="SMART" id="SM00198"/>
    </source>
</evidence>
<dbReference type="GO" id="GO:0004197">
    <property type="term" value="F:cysteine-type endopeptidase activity"/>
    <property type="evidence" value="ECO:0000318"/>
    <property type="project" value="GO_Central"/>
</dbReference>
<dbReference type="CDD" id="cd05380">
    <property type="entry name" value="CAP_euk"/>
    <property type="match status" value="1"/>
</dbReference>
<dbReference type="eggNOG" id="KOG1543">
    <property type="taxonomic scope" value="Eukaryota"/>
</dbReference>
<dbReference type="InterPro" id="IPR000169">
    <property type="entry name" value="Pept_cys_AS"/>
</dbReference>
<evidence type="ECO:0000256" key="2">
    <source>
        <dbReference type="SAM" id="SignalP"/>
    </source>
</evidence>
<feature type="signal peptide" evidence="2">
    <location>
        <begin position="1"/>
        <end position="19"/>
    </location>
</feature>
<dbReference type="Pfam" id="PF00188">
    <property type="entry name" value="CAP"/>
    <property type="match status" value="1"/>
</dbReference>
<organism evidence="5 6">
    <name type="scientific">Dictyostelium discoideum</name>
    <name type="common">Social amoeba</name>
    <dbReference type="NCBI Taxonomy" id="44689"/>
    <lineage>
        <taxon>Eukaryota</taxon>
        <taxon>Amoebozoa</taxon>
        <taxon>Evosea</taxon>
        <taxon>Eumycetozoa</taxon>
        <taxon>Dictyostelia</taxon>
        <taxon>Dictyosteliales</taxon>
        <taxon>Dictyosteliaceae</taxon>
        <taxon>Dictyostelium</taxon>
    </lineage>
</organism>
<comment type="similarity">
    <text evidence="1">Belongs to the peptidase C1 family.</text>
</comment>
<dbReference type="GO" id="GO:0005615">
    <property type="term" value="C:extracellular space"/>
    <property type="evidence" value="ECO:0000318"/>
    <property type="project" value="GO_Central"/>
</dbReference>
<dbReference type="OMA" id="YPYKAVT"/>
<dbReference type="SMART" id="SM00645">
    <property type="entry name" value="Pept_C1"/>
    <property type="match status" value="1"/>
</dbReference>
<feature type="domain" description="Peptidase C1A papain C-terminal" evidence="4">
    <location>
        <begin position="205"/>
        <end position="413"/>
    </location>
</feature>
<evidence type="ECO:0000256" key="1">
    <source>
        <dbReference type="ARBA" id="ARBA00008455"/>
    </source>
</evidence>
<dbReference type="PANTHER" id="PTHR12411">
    <property type="entry name" value="CYSTEINE PROTEASE FAMILY C1-RELATED"/>
    <property type="match status" value="1"/>
</dbReference>
<dbReference type="VEuPathDB" id="AmoebaDB:DDB_G0276111"/>
<dbReference type="SMART" id="SM00198">
    <property type="entry name" value="SCP"/>
    <property type="match status" value="1"/>
</dbReference>
<dbReference type="PaxDb" id="44689-DDB0169514"/>
<dbReference type="KEGG" id="ddi:DDB_G0276111"/>
<dbReference type="SUPFAM" id="SSF55797">
    <property type="entry name" value="PR-1-like"/>
    <property type="match status" value="1"/>
</dbReference>
<accession>Q552F2</accession>
<protein>
    <submittedName>
        <fullName evidence="5">Uncharacterized protein</fullName>
    </submittedName>
</protein>
<gene>
    <name evidence="5" type="ORF">DDB_G0276111</name>
</gene>
<dbReference type="Proteomes" id="UP000002195">
    <property type="component" value="Unassembled WGS sequence"/>
</dbReference>
<proteinExistence type="inferred from homology"/>
<feature type="chain" id="PRO_5018625398" evidence="2">
    <location>
        <begin position="20"/>
        <end position="415"/>
    </location>
</feature>